<sequence length="91" mass="10448">MLNCEQIVTAVLSFLEQYSEDASFSSYNPNFQDIISAKIFLGKLPHPITNNGIRETLKNHPLLLKWLQSFENTHNIRETLRITSAIIRTTT</sequence>
<dbReference type="AlphaFoldDB" id="A0A2M8KVZ4"/>
<evidence type="ECO:0000313" key="1">
    <source>
        <dbReference type="EMBL" id="PJE64069.1"/>
    </source>
</evidence>
<dbReference type="Proteomes" id="UP000229098">
    <property type="component" value="Unassembled WGS sequence"/>
</dbReference>
<dbReference type="EMBL" id="PFEF01000010">
    <property type="protein sequence ID" value="PJE64069.1"/>
    <property type="molecule type" value="Genomic_DNA"/>
</dbReference>
<gene>
    <name evidence="1" type="ORF">COU90_04330</name>
</gene>
<accession>A0A2M8KVZ4</accession>
<reference evidence="2" key="1">
    <citation type="submission" date="2017-09" db="EMBL/GenBank/DDBJ databases">
        <title>Depth-based differentiation of microbial function through sediment-hosted aquifers and enrichment of novel symbionts in the deep terrestrial subsurface.</title>
        <authorList>
            <person name="Probst A.J."/>
            <person name="Ladd B."/>
            <person name="Jarett J.K."/>
            <person name="Geller-Mcgrath D.E."/>
            <person name="Sieber C.M.K."/>
            <person name="Emerson J.B."/>
            <person name="Anantharaman K."/>
            <person name="Thomas B.C."/>
            <person name="Malmstrom R."/>
            <person name="Stieglmeier M."/>
            <person name="Klingl A."/>
            <person name="Woyke T."/>
            <person name="Ryan C.M."/>
            <person name="Banfield J.F."/>
        </authorList>
    </citation>
    <scope>NUCLEOTIDE SEQUENCE [LARGE SCALE GENOMIC DNA]</scope>
</reference>
<evidence type="ECO:0000313" key="2">
    <source>
        <dbReference type="Proteomes" id="UP000229098"/>
    </source>
</evidence>
<organism evidence="1 2">
    <name type="scientific">Candidatus Ryanbacteria bacterium CG10_big_fil_rev_8_21_14_0_10_43_42</name>
    <dbReference type="NCBI Taxonomy" id="1974864"/>
    <lineage>
        <taxon>Bacteria</taxon>
        <taxon>Candidatus Ryaniibacteriota</taxon>
    </lineage>
</organism>
<protein>
    <submittedName>
        <fullName evidence="1">Uncharacterized protein</fullName>
    </submittedName>
</protein>
<comment type="caution">
    <text evidence="1">The sequence shown here is derived from an EMBL/GenBank/DDBJ whole genome shotgun (WGS) entry which is preliminary data.</text>
</comment>
<name>A0A2M8KVZ4_9BACT</name>
<proteinExistence type="predicted"/>